<evidence type="ECO:0000313" key="2">
    <source>
        <dbReference type="EMBL" id="KAG7294345.1"/>
    </source>
</evidence>
<evidence type="ECO:0008006" key="4">
    <source>
        <dbReference type="Google" id="ProtNLM"/>
    </source>
</evidence>
<protein>
    <recommendedName>
        <fullName evidence="4">Protein kinase domain-containing protein</fullName>
    </recommendedName>
</protein>
<feature type="region of interest" description="Disordered" evidence="1">
    <location>
        <begin position="1"/>
        <end position="25"/>
    </location>
</feature>
<dbReference type="InterPro" id="IPR011009">
    <property type="entry name" value="Kinase-like_dom_sf"/>
</dbReference>
<evidence type="ECO:0000313" key="3">
    <source>
        <dbReference type="Proteomes" id="UP001197093"/>
    </source>
</evidence>
<keyword evidence="3" id="KW-1185">Reference proteome</keyword>
<comment type="caution">
    <text evidence="2">The sequence shown here is derived from an EMBL/GenBank/DDBJ whole genome shotgun (WGS) entry which is preliminary data.</text>
</comment>
<evidence type="ECO:0000256" key="1">
    <source>
        <dbReference type="SAM" id="MobiDB-lite"/>
    </source>
</evidence>
<dbReference type="SUPFAM" id="SSF56112">
    <property type="entry name" value="Protein kinase-like (PK-like)"/>
    <property type="match status" value="1"/>
</dbReference>
<proteinExistence type="predicted"/>
<name>A0AAD4I5L1_9PEZI</name>
<reference evidence="2" key="1">
    <citation type="submission" date="2023-02" db="EMBL/GenBank/DDBJ databases">
        <authorList>
            <person name="Palmer J.M."/>
        </authorList>
    </citation>
    <scope>NUCLEOTIDE SEQUENCE</scope>
    <source>
        <strain evidence="2">FW57</strain>
    </source>
</reference>
<organism evidence="2 3">
    <name type="scientific">Staphylotrichum longicolle</name>
    <dbReference type="NCBI Taxonomy" id="669026"/>
    <lineage>
        <taxon>Eukaryota</taxon>
        <taxon>Fungi</taxon>
        <taxon>Dikarya</taxon>
        <taxon>Ascomycota</taxon>
        <taxon>Pezizomycotina</taxon>
        <taxon>Sordariomycetes</taxon>
        <taxon>Sordariomycetidae</taxon>
        <taxon>Sordariales</taxon>
        <taxon>Chaetomiaceae</taxon>
        <taxon>Staphylotrichum</taxon>
    </lineage>
</organism>
<sequence length="380" mass="42839">MASTPTKTMLEADSDKSTPTLTPYRPGQQFPLEILKSCDAWPFAELQDPEITAAISAVYSNTMSPVLDAIVFGIGKFGAKTHFRAVLKVYDRRFGEHLRSDLHQNHRPHTPEHEAAFQSFVKEGKIESFICGREESMRQKKLLPGCGHILDGTENGIAKFEAALWHESKKLFSCEAEAYERLEDLQGKAIPRLYAHVRLTLPKTLVQKELLDEPETAPYFEVYGIILERITGYNLIDMPMSALSPENTKLWPGIVQSAVDAVHEINKRGVLMRDCGPRNVVVDKRSQTPFVVDLAQCDFKDKLIEEWREYGRHEKEGWDPDTEYCDQLRLASNHGEVGVIMTTLLRRSAGLDVVIRYPKYEKVSNGCCGRQNGSGVNDAV</sequence>
<dbReference type="EMBL" id="JAHCVI010000001">
    <property type="protein sequence ID" value="KAG7294345.1"/>
    <property type="molecule type" value="Genomic_DNA"/>
</dbReference>
<gene>
    <name evidence="2" type="ORF">NEMBOFW57_004416</name>
</gene>
<accession>A0AAD4I5L1</accession>
<dbReference type="Proteomes" id="UP001197093">
    <property type="component" value="Unassembled WGS sequence"/>
</dbReference>
<dbReference type="AlphaFoldDB" id="A0AAD4I5L1"/>